<dbReference type="InterPro" id="IPR050306">
    <property type="entry name" value="PfkB_Carbo_kinase"/>
</dbReference>
<gene>
    <name evidence="5" type="ORF">ACFOSV_15355</name>
</gene>
<dbReference type="Pfam" id="PF00294">
    <property type="entry name" value="PfkB"/>
    <property type="match status" value="1"/>
</dbReference>
<evidence type="ECO:0000313" key="6">
    <source>
        <dbReference type="Proteomes" id="UP001595805"/>
    </source>
</evidence>
<evidence type="ECO:0000256" key="3">
    <source>
        <dbReference type="ARBA" id="ARBA00022777"/>
    </source>
</evidence>
<dbReference type="PROSITE" id="PS00583">
    <property type="entry name" value="PFKB_KINASES_1"/>
    <property type="match status" value="1"/>
</dbReference>
<evidence type="ECO:0000313" key="5">
    <source>
        <dbReference type="EMBL" id="MFC3881571.1"/>
    </source>
</evidence>
<dbReference type="Gene3D" id="3.40.1190.20">
    <property type="match status" value="1"/>
</dbReference>
<evidence type="ECO:0000256" key="1">
    <source>
        <dbReference type="ARBA" id="ARBA00010688"/>
    </source>
</evidence>
<dbReference type="InterPro" id="IPR002173">
    <property type="entry name" value="Carboh/pur_kinase_PfkB_CS"/>
</dbReference>
<keyword evidence="3 5" id="KW-0418">Kinase</keyword>
<dbReference type="Proteomes" id="UP001595805">
    <property type="component" value="Unassembled WGS sequence"/>
</dbReference>
<keyword evidence="6" id="KW-1185">Reference proteome</keyword>
<dbReference type="GO" id="GO:0016301">
    <property type="term" value="F:kinase activity"/>
    <property type="evidence" value="ECO:0007669"/>
    <property type="project" value="UniProtKB-KW"/>
</dbReference>
<protein>
    <submittedName>
        <fullName evidence="5">Carbohydrate kinase</fullName>
        <ecNumber evidence="5">2.7.1.-</ecNumber>
    </submittedName>
</protein>
<keyword evidence="2 5" id="KW-0808">Transferase</keyword>
<organism evidence="5 6">
    <name type="scientific">Algoriphagus namhaensis</name>
    <dbReference type="NCBI Taxonomy" id="915353"/>
    <lineage>
        <taxon>Bacteria</taxon>
        <taxon>Pseudomonadati</taxon>
        <taxon>Bacteroidota</taxon>
        <taxon>Cytophagia</taxon>
        <taxon>Cytophagales</taxon>
        <taxon>Cyclobacteriaceae</taxon>
        <taxon>Algoriphagus</taxon>
    </lineage>
</organism>
<dbReference type="InterPro" id="IPR029056">
    <property type="entry name" value="Ribokinase-like"/>
</dbReference>
<dbReference type="SUPFAM" id="SSF53613">
    <property type="entry name" value="Ribokinase-like"/>
    <property type="match status" value="1"/>
</dbReference>
<dbReference type="EC" id="2.7.1.-" evidence="5"/>
<comment type="caution">
    <text evidence="5">The sequence shown here is derived from an EMBL/GenBank/DDBJ whole genome shotgun (WGS) entry which is preliminary data.</text>
</comment>
<evidence type="ECO:0000256" key="2">
    <source>
        <dbReference type="ARBA" id="ARBA00022679"/>
    </source>
</evidence>
<dbReference type="PROSITE" id="PS00584">
    <property type="entry name" value="PFKB_KINASES_2"/>
    <property type="match status" value="1"/>
</dbReference>
<sequence length="295" mass="32149">MNKKVVVFGEMLWDCLPSGAVPGGAPMNVALNLHKLGLQSKLISAVGEDSDGKALLDFLGASALPLDLIQVLADQPTSKVLVDDSDPENMKYEIVAPVAWDFITVNQANIQAVSEADAFVFGSLGVRNPKSFSCLMELLPLAKLRVFDVNLRPPFVDLKQIESLFTQTDILKINEEELETLADYFGLKPEITEVAGFLMEEFNLRLVCVTLGAKGAFLQVKDTGMRHKGYRVKVQDTIGAGDAFLSGLIYQQLKGSDLVKTLEFSSKLGAFVASQKGGTQEYTLEQIESLDLEAN</sequence>
<dbReference type="InterPro" id="IPR011611">
    <property type="entry name" value="PfkB_dom"/>
</dbReference>
<name>A0ABV8AX86_9BACT</name>
<dbReference type="PANTHER" id="PTHR43085">
    <property type="entry name" value="HEXOKINASE FAMILY MEMBER"/>
    <property type="match status" value="1"/>
</dbReference>
<dbReference type="CDD" id="cd01167">
    <property type="entry name" value="bac_FRK"/>
    <property type="match status" value="1"/>
</dbReference>
<comment type="similarity">
    <text evidence="1">Belongs to the carbohydrate kinase PfkB family.</text>
</comment>
<dbReference type="PANTHER" id="PTHR43085:SF57">
    <property type="entry name" value="CARBOHYDRATE KINASE PFKB DOMAIN-CONTAINING PROTEIN"/>
    <property type="match status" value="1"/>
</dbReference>
<proteinExistence type="inferred from homology"/>
<accession>A0ABV8AX86</accession>
<evidence type="ECO:0000259" key="4">
    <source>
        <dbReference type="Pfam" id="PF00294"/>
    </source>
</evidence>
<reference evidence="6" key="1">
    <citation type="journal article" date="2019" name="Int. J. Syst. Evol. Microbiol.">
        <title>The Global Catalogue of Microorganisms (GCM) 10K type strain sequencing project: providing services to taxonomists for standard genome sequencing and annotation.</title>
        <authorList>
            <consortium name="The Broad Institute Genomics Platform"/>
            <consortium name="The Broad Institute Genome Sequencing Center for Infectious Disease"/>
            <person name="Wu L."/>
            <person name="Ma J."/>
        </authorList>
    </citation>
    <scope>NUCLEOTIDE SEQUENCE [LARGE SCALE GENOMIC DNA]</scope>
    <source>
        <strain evidence="6">CCUG 60523</strain>
    </source>
</reference>
<dbReference type="EMBL" id="JBHRZS010000007">
    <property type="protein sequence ID" value="MFC3881571.1"/>
    <property type="molecule type" value="Genomic_DNA"/>
</dbReference>
<feature type="domain" description="Carbohydrate kinase PfkB" evidence="4">
    <location>
        <begin position="21"/>
        <end position="279"/>
    </location>
</feature>
<dbReference type="RefSeq" id="WP_377906917.1">
    <property type="nucleotide sequence ID" value="NZ_JBHRZS010000007.1"/>
</dbReference>